<feature type="domain" description="HTH arsR-type" evidence="1">
    <location>
        <begin position="1"/>
        <end position="94"/>
    </location>
</feature>
<dbReference type="EMBL" id="LHYD01000037">
    <property type="protein sequence ID" value="KXB04941.1"/>
    <property type="molecule type" value="Genomic_DNA"/>
</dbReference>
<dbReference type="PANTHER" id="PTHR38600">
    <property type="entry name" value="TRANSCRIPTIONAL REGULATORY PROTEIN"/>
    <property type="match status" value="1"/>
</dbReference>
<dbReference type="Pfam" id="PF12840">
    <property type="entry name" value="HTH_20"/>
    <property type="match status" value="1"/>
</dbReference>
<dbReference type="InterPro" id="IPR011991">
    <property type="entry name" value="ArsR-like_HTH"/>
</dbReference>
<dbReference type="PROSITE" id="PS50987">
    <property type="entry name" value="HTH_ARSR_2"/>
    <property type="match status" value="1"/>
</dbReference>
<reference evidence="2 3" key="1">
    <citation type="journal article" date="2016" name="Sci. Rep.">
        <title>Metabolic traits of an uncultured archaeal lineage -MSBL1- from brine pools of the Red Sea.</title>
        <authorList>
            <person name="Mwirichia R."/>
            <person name="Alam I."/>
            <person name="Rashid M."/>
            <person name="Vinu M."/>
            <person name="Ba-Alawi W."/>
            <person name="Anthony Kamau A."/>
            <person name="Kamanda Ngugi D."/>
            <person name="Goker M."/>
            <person name="Klenk H.P."/>
            <person name="Bajic V."/>
            <person name="Stingl U."/>
        </authorList>
    </citation>
    <scope>NUCLEOTIDE SEQUENCE [LARGE SCALE GENOMIC DNA]</scope>
    <source>
        <strain evidence="2">SCGC-AAA382A13</strain>
    </source>
</reference>
<protein>
    <submittedName>
        <fullName evidence="2">ArsR family transcriptional regulator</fullName>
    </submittedName>
</protein>
<evidence type="ECO:0000259" key="1">
    <source>
        <dbReference type="PROSITE" id="PS50987"/>
    </source>
</evidence>
<dbReference type="SMART" id="SM00418">
    <property type="entry name" value="HTH_ARSR"/>
    <property type="match status" value="1"/>
</dbReference>
<dbReference type="GO" id="GO:0003700">
    <property type="term" value="F:DNA-binding transcription factor activity"/>
    <property type="evidence" value="ECO:0007669"/>
    <property type="project" value="InterPro"/>
</dbReference>
<dbReference type="PANTHER" id="PTHR38600:SF1">
    <property type="entry name" value="TRANSCRIPTIONAL REGULATORY PROTEIN"/>
    <property type="match status" value="1"/>
</dbReference>
<accession>A0A133VER9</accession>
<sequence length="98" mass="11370">MRKALWWLIGGTRGGKNRFRIMMVLESEPMNANQLADRLDLDYKTIEHHLDLLEEHNIITTMGSGYGKNYFLSDQMEENKDLLEETAKKANLGDINEQ</sequence>
<proteinExistence type="predicted"/>
<dbReference type="Proteomes" id="UP000070311">
    <property type="component" value="Unassembled WGS sequence"/>
</dbReference>
<dbReference type="InterPro" id="IPR036390">
    <property type="entry name" value="WH_DNA-bd_sf"/>
</dbReference>
<dbReference type="SUPFAM" id="SSF46785">
    <property type="entry name" value="Winged helix' DNA-binding domain"/>
    <property type="match status" value="1"/>
</dbReference>
<dbReference type="AlphaFoldDB" id="A0A133VER9"/>
<evidence type="ECO:0000313" key="3">
    <source>
        <dbReference type="Proteomes" id="UP000070311"/>
    </source>
</evidence>
<dbReference type="Gene3D" id="1.10.10.10">
    <property type="entry name" value="Winged helix-like DNA-binding domain superfamily/Winged helix DNA-binding domain"/>
    <property type="match status" value="1"/>
</dbReference>
<dbReference type="InterPro" id="IPR036388">
    <property type="entry name" value="WH-like_DNA-bd_sf"/>
</dbReference>
<keyword evidence="3" id="KW-1185">Reference proteome</keyword>
<comment type="caution">
    <text evidence="2">The sequence shown here is derived from an EMBL/GenBank/DDBJ whole genome shotgun (WGS) entry which is preliminary data.</text>
</comment>
<dbReference type="CDD" id="cd00090">
    <property type="entry name" value="HTH_ARSR"/>
    <property type="match status" value="1"/>
</dbReference>
<evidence type="ECO:0000313" key="2">
    <source>
        <dbReference type="EMBL" id="KXB04941.1"/>
    </source>
</evidence>
<organism evidence="2 3">
    <name type="scientific">candidate division MSBL1 archaeon SCGC-AAA382A13</name>
    <dbReference type="NCBI Taxonomy" id="1698279"/>
    <lineage>
        <taxon>Archaea</taxon>
        <taxon>Methanobacteriati</taxon>
        <taxon>Methanobacteriota</taxon>
        <taxon>candidate division MSBL1</taxon>
    </lineage>
</organism>
<dbReference type="InterPro" id="IPR001845">
    <property type="entry name" value="HTH_ArsR_DNA-bd_dom"/>
</dbReference>
<gene>
    <name evidence="2" type="ORF">AKJ50_01880</name>
</gene>
<name>A0A133VER9_9EURY</name>